<evidence type="ECO:0000313" key="1">
    <source>
        <dbReference type="EMBL" id="BCS24990.1"/>
    </source>
</evidence>
<sequence>MASLVNLDNLDNLVNLVYLAKLVLMVSLVNLAKLVFLANPDNLVSLDNLVYLVSLPPPAEQAVCSNAGPTCKWLKIQHADAHLKAGRDVLAHPNKIWDAWKKINNTQYWYPEDTWFVPGAATGLELYIKGQKQANCEGKFFIPHGTLDTDVEVSASSPTSYTFYGACTELTPCVGSQIQDWQQLYQPPFQEGIQKDFQVGTHTGGGDILFSIADTWGTCEQFAIFADGKELGKTHGPLTLEGDEKFNPANILGSKLWPGTGYPAPYISITHGGFFGTFRIPQGTQKITVKTISLVEKGVWASSYYGWRLDRPCS</sequence>
<proteinExistence type="predicted"/>
<dbReference type="Proteomes" id="UP000654913">
    <property type="component" value="Chromosome 4"/>
</dbReference>
<organism evidence="1 2">
    <name type="scientific">Aspergillus puulaauensis</name>
    <dbReference type="NCBI Taxonomy" id="1220207"/>
    <lineage>
        <taxon>Eukaryota</taxon>
        <taxon>Fungi</taxon>
        <taxon>Dikarya</taxon>
        <taxon>Ascomycota</taxon>
        <taxon>Pezizomycotina</taxon>
        <taxon>Eurotiomycetes</taxon>
        <taxon>Eurotiomycetidae</taxon>
        <taxon>Eurotiales</taxon>
        <taxon>Aspergillaceae</taxon>
        <taxon>Aspergillus</taxon>
    </lineage>
</organism>
<reference evidence="1" key="1">
    <citation type="submission" date="2021-01" db="EMBL/GenBank/DDBJ databases">
        <authorList>
            <consortium name="Aspergillus puulaauensis MK2 genome sequencing consortium"/>
            <person name="Kazuki M."/>
            <person name="Futagami T."/>
        </authorList>
    </citation>
    <scope>NUCLEOTIDE SEQUENCE</scope>
    <source>
        <strain evidence="1">MK2</strain>
    </source>
</reference>
<reference evidence="1" key="2">
    <citation type="submission" date="2021-02" db="EMBL/GenBank/DDBJ databases">
        <title>Aspergillus puulaauensis MK2 genome sequence.</title>
        <authorList>
            <person name="Futagami T."/>
            <person name="Mori K."/>
            <person name="Kadooka C."/>
            <person name="Tanaka T."/>
        </authorList>
    </citation>
    <scope>NUCLEOTIDE SEQUENCE</scope>
    <source>
        <strain evidence="1">MK2</strain>
    </source>
</reference>
<gene>
    <name evidence="1" type="ORF">APUU_41434S</name>
</gene>
<dbReference type="EMBL" id="AP024446">
    <property type="protein sequence ID" value="BCS24990.1"/>
    <property type="molecule type" value="Genomic_DNA"/>
</dbReference>
<name>A0A7R7XP13_9EURO</name>
<dbReference type="GeneID" id="64974995"/>
<dbReference type="KEGG" id="apuu:APUU_41434S"/>
<dbReference type="RefSeq" id="XP_041557184.1">
    <property type="nucleotide sequence ID" value="XM_041704616.1"/>
</dbReference>
<keyword evidence="2" id="KW-1185">Reference proteome</keyword>
<evidence type="ECO:0000313" key="2">
    <source>
        <dbReference type="Proteomes" id="UP000654913"/>
    </source>
</evidence>
<dbReference type="AlphaFoldDB" id="A0A7R7XP13"/>
<protein>
    <submittedName>
        <fullName evidence="1">Uncharacterized protein</fullName>
    </submittedName>
</protein>
<accession>A0A7R7XP13</accession>
<dbReference type="OrthoDB" id="7250310at2759"/>